<dbReference type="AlphaFoldDB" id="A0A667HZD4"/>
<comment type="similarity">
    <text evidence="1 3">Belongs to the complex I NDUFA12 subunit family.</text>
</comment>
<proteinExistence type="inferred from homology"/>
<comment type="function">
    <text evidence="3">Accessory subunit of the mitochondrial membrane respiratory chain NADH dehydrogenase (Complex I), that is believed not to be involved in catalysis. Complex I functions in the transfer of electrons from NADH to the respiratory chain. The immediate electron acceptor for the enzyme is believed to be ubiquinone.</text>
</comment>
<dbReference type="PANTHER" id="PTHR12910">
    <property type="entry name" value="NADH-UBIQUINONE OXIDOREDUCTASE SUBUNIT B17.2"/>
    <property type="match status" value="1"/>
</dbReference>
<keyword evidence="3" id="KW-0249">Electron transport</keyword>
<accession>A0A667HZD4</accession>
<keyword evidence="3" id="KW-0472">Membrane</keyword>
<dbReference type="GO" id="GO:0045271">
    <property type="term" value="C:respiratory chain complex I"/>
    <property type="evidence" value="ECO:0007669"/>
    <property type="project" value="InterPro"/>
</dbReference>
<keyword evidence="3" id="KW-0999">Mitochondrion inner membrane</keyword>
<keyword evidence="5" id="KW-1185">Reference proteome</keyword>
<evidence type="ECO:0000256" key="1">
    <source>
        <dbReference type="ARBA" id="ARBA00007355"/>
    </source>
</evidence>
<dbReference type="GO" id="GO:0005743">
    <property type="term" value="C:mitochondrial inner membrane"/>
    <property type="evidence" value="ECO:0007669"/>
    <property type="project" value="UniProtKB-SubCell"/>
</dbReference>
<dbReference type="Proteomes" id="UP000472241">
    <property type="component" value="Unplaced"/>
</dbReference>
<reference evidence="4" key="1">
    <citation type="submission" date="2025-08" db="UniProtKB">
        <authorList>
            <consortium name="Ensembl"/>
        </authorList>
    </citation>
    <scope>IDENTIFICATION</scope>
</reference>
<evidence type="ECO:0000256" key="2">
    <source>
        <dbReference type="ARBA" id="ARBA00040285"/>
    </source>
</evidence>
<sequence>MEPQVLKHRLQEVSVQGGLCSYLRIFFRANDMRLGTLVGKTNMETNAIKTTSSFFGRQKWVIYPTETEWQKHIFCLGYGWKHGAPKWHHWLHTMTNDPPTTKPPTACKFIWINHKYSVSGTPEQCVPYSITRKKIQEWVLPSISYK</sequence>
<keyword evidence="3" id="KW-0496">Mitochondrion</keyword>
<organism evidence="4 5">
    <name type="scientific">Lynx canadensis</name>
    <name type="common">Canada lynx</name>
    <name type="synonym">Felis canadensis</name>
    <dbReference type="NCBI Taxonomy" id="61383"/>
    <lineage>
        <taxon>Eukaryota</taxon>
        <taxon>Metazoa</taxon>
        <taxon>Chordata</taxon>
        <taxon>Craniata</taxon>
        <taxon>Vertebrata</taxon>
        <taxon>Euteleostomi</taxon>
        <taxon>Mammalia</taxon>
        <taxon>Eutheria</taxon>
        <taxon>Laurasiatheria</taxon>
        <taxon>Carnivora</taxon>
        <taxon>Feliformia</taxon>
        <taxon>Felidae</taxon>
        <taxon>Felinae</taxon>
        <taxon>Lynx</taxon>
    </lineage>
</organism>
<dbReference type="GO" id="GO:0006979">
    <property type="term" value="P:response to oxidative stress"/>
    <property type="evidence" value="ECO:0007669"/>
    <property type="project" value="TreeGrafter"/>
</dbReference>
<name>A0A667HZD4_LYNCA</name>
<comment type="subunit">
    <text evidence="3">Complex I is composed of 45 different subunits.</text>
</comment>
<keyword evidence="3" id="KW-0813">Transport</keyword>
<evidence type="ECO:0000256" key="3">
    <source>
        <dbReference type="RuleBase" id="RU363103"/>
    </source>
</evidence>
<protein>
    <recommendedName>
        <fullName evidence="2 3">NADH dehydrogenase [ubiquinone] 1 alpha subcomplex subunit 12</fullName>
    </recommendedName>
</protein>
<reference evidence="4" key="2">
    <citation type="submission" date="2025-09" db="UniProtKB">
        <authorList>
            <consortium name="Ensembl"/>
        </authorList>
    </citation>
    <scope>IDENTIFICATION</scope>
</reference>
<dbReference type="InterPro" id="IPR007763">
    <property type="entry name" value="NDUFA12"/>
</dbReference>
<keyword evidence="3" id="KW-0679">Respiratory chain</keyword>
<dbReference type="PANTHER" id="PTHR12910:SF2">
    <property type="entry name" value="NADH DEHYDROGENASE [UBIQUINONE] 1 ALPHA SUBCOMPLEX SUBUNIT 12"/>
    <property type="match status" value="1"/>
</dbReference>
<dbReference type="Ensembl" id="ENSLCNT00005018379.1">
    <property type="protein sequence ID" value="ENSLCNP00005016385.1"/>
    <property type="gene ID" value="ENSLCNG00005010811.1"/>
</dbReference>
<evidence type="ECO:0000313" key="4">
    <source>
        <dbReference type="Ensembl" id="ENSLCNP00005016385.1"/>
    </source>
</evidence>
<dbReference type="Pfam" id="PF05071">
    <property type="entry name" value="NDUFA12"/>
    <property type="match status" value="1"/>
</dbReference>
<comment type="subcellular location">
    <subcellularLocation>
        <location evidence="3">Mitochondrion inner membrane</location>
        <topology evidence="3">Peripheral membrane protein</topology>
        <orientation evidence="3">Matrix side</orientation>
    </subcellularLocation>
</comment>
<evidence type="ECO:0000313" key="5">
    <source>
        <dbReference type="Proteomes" id="UP000472241"/>
    </source>
</evidence>